<dbReference type="Proteomes" id="UP000036923">
    <property type="component" value="Unassembled WGS sequence"/>
</dbReference>
<dbReference type="eggNOG" id="COG2244">
    <property type="taxonomic scope" value="Bacteria"/>
</dbReference>
<sequence>MVEKSRSEYVMKNAAVSLIMQLVRNILGFISRTVFVKVLGAEYLGVNGLFTEILTVLSFAELGIGNAMVFSLYKPLAERNQEKIKSLMHLYARSYQVIGIVVAILGVLAIPFLKYIVGDVAYVKENITLLYSLFLLNSVLSYFFVYKKSLIIADQKNYIIEVYQQVFFAAQVLLQSVFLIITKQFIIYLIIVVACTFLNNFYVALKADKLYPYLKDKNTKPLQKSEVADIVKNIKALVVYKVGGIVLESTNSIFISTLINVVTVGLYSNYKMLVNIFKTVGSQVMNSVVASVGNLNASGTDEKKEAVFNEMFFLNIWFYGFTAVGLCAFLSELVSVWLGSKYIIGFDAVLAACVYYYMSNMHFPCYTYRTTAGLFIYGKYVPIFAAILNIVFILILGMNFGLAGILWASTISRFLTYEIIDPVLIYRRVFHKNVLHYFIMYITYSALIIVDGLISYRIAAYITVDGFVGFLLRAVVLTVVFNIVFVAATFKSNVFRSLYMRIDKMVLKKLRRNKKAKVRRRLSMVKKIKRKVNRILRNANEKRAARRVIKLEYCVSGGNKSKGETNNEVILLLLAHSLEKGMGLPTPRVGFGKEKAENLILQLEKYIAENGDTSRFAFVESMAILDAYLKYSVEQHCDVELLIRKFDKIRTVTTFDNVKAGTTVVLSMSQIYKNLNMESITYFLKSRHSIRSYEKKPIDDDVMYKVIQMANLAPSACNRQPIKVYWTSDLEVVAKINQLIPGNEGFEDQVPNWALVTADRLMFGVTEPMQWYVNGGIYLSYLVESFHANAIGSCIFQIPAVHPNTQKLYEIAQVSKNEVIVAAVGFGYPTESNKWLAAERRSVEETLIKF</sequence>
<keyword evidence="5 6" id="KW-0472">Membrane</keyword>
<accession>A0A0L6JLB8</accession>
<dbReference type="AlphaFoldDB" id="A0A0L6JLB8"/>
<evidence type="ECO:0000256" key="2">
    <source>
        <dbReference type="ARBA" id="ARBA00022475"/>
    </source>
</evidence>
<evidence type="ECO:0000256" key="6">
    <source>
        <dbReference type="SAM" id="Phobius"/>
    </source>
</evidence>
<comment type="caution">
    <text evidence="8">The sequence shown here is derived from an EMBL/GenBank/DDBJ whole genome shotgun (WGS) entry which is preliminary data.</text>
</comment>
<feature type="transmembrane region" description="Helical" evidence="6">
    <location>
        <begin position="379"/>
        <end position="398"/>
    </location>
</feature>
<feature type="domain" description="Nitroreductase" evidence="7">
    <location>
        <begin position="684"/>
        <end position="739"/>
    </location>
</feature>
<feature type="transmembrane region" description="Helical" evidence="6">
    <location>
        <begin position="312"/>
        <end position="331"/>
    </location>
</feature>
<feature type="transmembrane region" description="Helical" evidence="6">
    <location>
        <begin position="158"/>
        <end position="179"/>
    </location>
</feature>
<evidence type="ECO:0000259" key="7">
    <source>
        <dbReference type="Pfam" id="PF00881"/>
    </source>
</evidence>
<feature type="transmembrane region" description="Helical" evidence="6">
    <location>
        <begin position="21"/>
        <end position="41"/>
    </location>
</feature>
<dbReference type="RefSeq" id="WP_036937977.1">
    <property type="nucleotide sequence ID" value="NZ_JQKC01000006.1"/>
</dbReference>
<proteinExistence type="predicted"/>
<feature type="transmembrane region" description="Helical" evidence="6">
    <location>
        <begin position="337"/>
        <end position="358"/>
    </location>
</feature>
<evidence type="ECO:0000256" key="3">
    <source>
        <dbReference type="ARBA" id="ARBA00022692"/>
    </source>
</evidence>
<reference evidence="9" key="1">
    <citation type="submission" date="2015-07" db="EMBL/GenBank/DDBJ databases">
        <title>Near-Complete Genome Sequence of the Cellulolytic Bacterium Bacteroides (Pseudobacteroides) cellulosolvens ATCC 35603.</title>
        <authorList>
            <person name="Dassa B."/>
            <person name="Utturkar S.M."/>
            <person name="Klingeman D.M."/>
            <person name="Hurt R.A."/>
            <person name="Keller M."/>
            <person name="Xu J."/>
            <person name="Reddy Y.H.K."/>
            <person name="Borovok I."/>
            <person name="Grinberg I.R."/>
            <person name="Lamed R."/>
            <person name="Zhivin O."/>
            <person name="Bayer E.A."/>
            <person name="Brown S.D."/>
        </authorList>
    </citation>
    <scope>NUCLEOTIDE SEQUENCE [LARGE SCALE GENOMIC DNA]</scope>
    <source>
        <strain evidence="9">DSM 2933</strain>
    </source>
</reference>
<dbReference type="PANTHER" id="PTHR30250:SF11">
    <property type="entry name" value="O-ANTIGEN TRANSPORTER-RELATED"/>
    <property type="match status" value="1"/>
</dbReference>
<dbReference type="GO" id="GO:0016491">
    <property type="term" value="F:oxidoreductase activity"/>
    <property type="evidence" value="ECO:0007669"/>
    <property type="project" value="InterPro"/>
</dbReference>
<evidence type="ECO:0000256" key="4">
    <source>
        <dbReference type="ARBA" id="ARBA00022989"/>
    </source>
</evidence>
<keyword evidence="9" id="KW-1185">Reference proteome</keyword>
<feature type="transmembrane region" description="Helical" evidence="6">
    <location>
        <begin position="53"/>
        <end position="73"/>
    </location>
</feature>
<feature type="transmembrane region" description="Helical" evidence="6">
    <location>
        <begin position="438"/>
        <end position="458"/>
    </location>
</feature>
<comment type="subcellular location">
    <subcellularLocation>
        <location evidence="1">Cell membrane</location>
        <topology evidence="1">Multi-pass membrane protein</topology>
    </subcellularLocation>
</comment>
<evidence type="ECO:0000313" key="8">
    <source>
        <dbReference type="EMBL" id="KNY26569.1"/>
    </source>
</evidence>
<gene>
    <name evidence="8" type="ORF">Bccel_1834</name>
</gene>
<dbReference type="STRING" id="398512.Bccel_1834"/>
<dbReference type="InterPro" id="IPR050833">
    <property type="entry name" value="Poly_Biosynth_Transport"/>
</dbReference>
<dbReference type="InterPro" id="IPR029479">
    <property type="entry name" value="Nitroreductase"/>
</dbReference>
<evidence type="ECO:0000313" key="9">
    <source>
        <dbReference type="Proteomes" id="UP000036923"/>
    </source>
</evidence>
<feature type="transmembrane region" description="Helical" evidence="6">
    <location>
        <begin position="94"/>
        <end position="117"/>
    </location>
</feature>
<feature type="transmembrane region" description="Helical" evidence="6">
    <location>
        <begin position="470"/>
        <end position="490"/>
    </location>
</feature>
<feature type="transmembrane region" description="Helical" evidence="6">
    <location>
        <begin position="129"/>
        <end position="146"/>
    </location>
</feature>
<dbReference type="SUPFAM" id="SSF55469">
    <property type="entry name" value="FMN-dependent nitroreductase-like"/>
    <property type="match status" value="1"/>
</dbReference>
<feature type="transmembrane region" description="Helical" evidence="6">
    <location>
        <begin position="185"/>
        <end position="205"/>
    </location>
</feature>
<dbReference type="Gene3D" id="3.40.109.10">
    <property type="entry name" value="NADH Oxidase"/>
    <property type="match status" value="1"/>
</dbReference>
<dbReference type="Pfam" id="PF00881">
    <property type="entry name" value="Nitroreductase"/>
    <property type="match status" value="1"/>
</dbReference>
<dbReference type="eggNOG" id="COG0778">
    <property type="taxonomic scope" value="Bacteria"/>
</dbReference>
<evidence type="ECO:0000256" key="1">
    <source>
        <dbReference type="ARBA" id="ARBA00004651"/>
    </source>
</evidence>
<protein>
    <submittedName>
        <fullName evidence="8">Nitroreductase</fullName>
    </submittedName>
</protein>
<dbReference type="GO" id="GO:0005886">
    <property type="term" value="C:plasma membrane"/>
    <property type="evidence" value="ECO:0007669"/>
    <property type="project" value="UniProtKB-SubCell"/>
</dbReference>
<dbReference type="PANTHER" id="PTHR30250">
    <property type="entry name" value="PST FAMILY PREDICTED COLANIC ACID TRANSPORTER"/>
    <property type="match status" value="1"/>
</dbReference>
<dbReference type="InterPro" id="IPR000415">
    <property type="entry name" value="Nitroreductase-like"/>
</dbReference>
<keyword evidence="4 6" id="KW-1133">Transmembrane helix</keyword>
<dbReference type="OrthoDB" id="8609648at2"/>
<keyword evidence="2" id="KW-1003">Cell membrane</keyword>
<organism evidence="8 9">
    <name type="scientific">Pseudobacteroides cellulosolvens ATCC 35603 = DSM 2933</name>
    <dbReference type="NCBI Taxonomy" id="398512"/>
    <lineage>
        <taxon>Bacteria</taxon>
        <taxon>Bacillati</taxon>
        <taxon>Bacillota</taxon>
        <taxon>Clostridia</taxon>
        <taxon>Eubacteriales</taxon>
        <taxon>Oscillospiraceae</taxon>
        <taxon>Pseudobacteroides</taxon>
    </lineage>
</organism>
<keyword evidence="3 6" id="KW-0812">Transmembrane</keyword>
<name>A0A0L6JLB8_9FIRM</name>
<evidence type="ECO:0000256" key="5">
    <source>
        <dbReference type="ARBA" id="ARBA00023136"/>
    </source>
</evidence>
<dbReference type="EMBL" id="LGTC01000001">
    <property type="protein sequence ID" value="KNY26569.1"/>
    <property type="molecule type" value="Genomic_DNA"/>
</dbReference>